<evidence type="ECO:0000313" key="3">
    <source>
        <dbReference type="WBParaSite" id="Gr19_v10_g7031.t1"/>
    </source>
</evidence>
<protein>
    <submittedName>
        <fullName evidence="3">Uncharacterized protein</fullName>
    </submittedName>
</protein>
<keyword evidence="1" id="KW-0812">Transmembrane</keyword>
<evidence type="ECO:0000313" key="2">
    <source>
        <dbReference type="Proteomes" id="UP000887572"/>
    </source>
</evidence>
<evidence type="ECO:0000256" key="1">
    <source>
        <dbReference type="SAM" id="Phobius"/>
    </source>
</evidence>
<accession>A0A914I5B9</accession>
<keyword evidence="2" id="KW-1185">Reference proteome</keyword>
<name>A0A914I5B9_GLORO</name>
<reference evidence="3" key="1">
    <citation type="submission" date="2022-11" db="UniProtKB">
        <authorList>
            <consortium name="WormBaseParasite"/>
        </authorList>
    </citation>
    <scope>IDENTIFICATION</scope>
</reference>
<feature type="transmembrane region" description="Helical" evidence="1">
    <location>
        <begin position="164"/>
        <end position="185"/>
    </location>
</feature>
<dbReference type="WBParaSite" id="Gr19_v10_g7031.t1">
    <property type="protein sequence ID" value="Gr19_v10_g7031.t1"/>
    <property type="gene ID" value="Gr19_v10_g7031"/>
</dbReference>
<keyword evidence="1" id="KW-0472">Membrane</keyword>
<proteinExistence type="predicted"/>
<dbReference type="AlphaFoldDB" id="A0A914I5B9"/>
<organism evidence="2 3">
    <name type="scientific">Globodera rostochiensis</name>
    <name type="common">Golden nematode worm</name>
    <name type="synonym">Heterodera rostochiensis</name>
    <dbReference type="NCBI Taxonomy" id="31243"/>
    <lineage>
        <taxon>Eukaryota</taxon>
        <taxon>Metazoa</taxon>
        <taxon>Ecdysozoa</taxon>
        <taxon>Nematoda</taxon>
        <taxon>Chromadorea</taxon>
        <taxon>Rhabditida</taxon>
        <taxon>Tylenchina</taxon>
        <taxon>Tylenchomorpha</taxon>
        <taxon>Tylenchoidea</taxon>
        <taxon>Heteroderidae</taxon>
        <taxon>Heteroderinae</taxon>
        <taxon>Globodera</taxon>
    </lineage>
</organism>
<feature type="transmembrane region" description="Helical" evidence="1">
    <location>
        <begin position="135"/>
        <end position="152"/>
    </location>
</feature>
<keyword evidence="1" id="KW-1133">Transmembrane helix</keyword>
<sequence>MRDFYYYKLFQAIATYVLLWQILSFDKLCGKFASPPCFVKSLAPAGECKHFGIIRTNTTADELNSANMKKWSQLINNEQAISDDEQNFMGEMVAKFPTGRQCFPVKISMVSAMKNAFYCNRTDHLEKLADAFAQMLYYVLLFLFTLVFHVMAQDSEKEYDFCGYFCAIYGFVIWCLTTAIAAMLYLNWTTHWECTNFRPDNLSMLLFIVVLSAVLMCSSLLEIFCNRSLLHKCSATHTKSVITLRTGNEKIDVAQFKQNDQFIVRITKC</sequence>
<feature type="transmembrane region" description="Helical" evidence="1">
    <location>
        <begin position="205"/>
        <end position="225"/>
    </location>
</feature>
<dbReference type="Proteomes" id="UP000887572">
    <property type="component" value="Unplaced"/>
</dbReference>